<evidence type="ECO:0008006" key="17">
    <source>
        <dbReference type="Google" id="ProtNLM"/>
    </source>
</evidence>
<dbReference type="CDD" id="cd19821">
    <property type="entry name" value="Bbox1_BBX-like"/>
    <property type="match status" value="1"/>
</dbReference>
<dbReference type="STRING" id="106549.A0A540LMH0"/>
<keyword evidence="6" id="KW-0677">Repeat</keyword>
<dbReference type="EMBL" id="VIEB01000528">
    <property type="protein sequence ID" value="TQD87686.1"/>
    <property type="molecule type" value="Genomic_DNA"/>
</dbReference>
<keyword evidence="5" id="KW-0732">Signal</keyword>
<dbReference type="InterPro" id="IPR032675">
    <property type="entry name" value="LRR_dom_sf"/>
</dbReference>
<sequence>MVSPKSGGVEGVPCDFCSDQPAVLYCRADSAKLCLFCDQHVHSANLLSRKHVRSQICDNCASEAVSVRCSTDNLVLCQECDWDAHGSCSVTAAHDRTPLEGFSGCPSALELASLLGLDLQDKSLPARPDPQLQNWDMGLPSVDPSWNGFGMQDLMVPIQNGVVDLTGDMKRQNSGGISGKQKQGIQKQLFELLKRDLDGGRGGGGSGSENLVPGTQTRNGWQEENGKGNGDVEGLASIDVRNENGGVGGVAARAASLETVLQQQTPFSTMLMMPEENRDGDMLWDSNPHGQTQIWDFNLGRLRDHEESGPLKVTYGSNVSGFMIKDFSELMKESSLTDTKMLRDIYQMNSPVGHDDIKFNITSNNPAGSLGPATSESNNVPIGQPLAGSVFGDDKGSGASNDISFMEQSFLMRGDSISMRTVGTKADMELLAQNRGNAMLRYKEKKKTRRYDKHIRYESRKARADTRKRVKGRFVKATTESPDVVAIASVDCNSERDALIVWKHGLVDPSNALQSWNSTLPSPCTWYRITCNSENSVIRVDLGDNNLSGILVPELGILANLEYLEVYGNNLFGSIPEEIGNLKKLVSLDLYQNNLTGTIPTSLGQLSSLRFMRFYNNRLTGSIPPSLGNLTSLQILELNSNLLTGTVPVEVSNLVQSGTYLNVSDNMLQGTADRSNSTSNRANYYCELLLFRINLFVALIYISLF</sequence>
<comment type="caution">
    <text evidence="15">The sequence shown here is derived from an EMBL/GenBank/DDBJ whole genome shotgun (WGS) entry which is preliminary data.</text>
</comment>
<keyword evidence="8" id="KW-0862">Zinc</keyword>
<evidence type="ECO:0000256" key="12">
    <source>
        <dbReference type="SAM" id="MobiDB-lite"/>
    </source>
</evidence>
<keyword evidence="16" id="KW-1185">Reference proteome</keyword>
<evidence type="ECO:0000256" key="10">
    <source>
        <dbReference type="PROSITE-ProRule" id="PRU00024"/>
    </source>
</evidence>
<dbReference type="InterPro" id="IPR013210">
    <property type="entry name" value="LRR_N_plant-typ"/>
</dbReference>
<evidence type="ECO:0000256" key="1">
    <source>
        <dbReference type="ARBA" id="ARBA00004123"/>
    </source>
</evidence>
<evidence type="ECO:0000259" key="13">
    <source>
        <dbReference type="PROSITE" id="PS50119"/>
    </source>
</evidence>
<dbReference type="Pfam" id="PF08263">
    <property type="entry name" value="LRRNT_2"/>
    <property type="match status" value="1"/>
</dbReference>
<evidence type="ECO:0000256" key="3">
    <source>
        <dbReference type="ARBA" id="ARBA00022614"/>
    </source>
</evidence>
<evidence type="ECO:0000256" key="2">
    <source>
        <dbReference type="ARBA" id="ARBA00010024"/>
    </source>
</evidence>
<gene>
    <name evidence="15" type="ORF">C1H46_026747</name>
</gene>
<dbReference type="PROSITE" id="PS51017">
    <property type="entry name" value="CCT"/>
    <property type="match status" value="1"/>
</dbReference>
<dbReference type="FunFam" id="3.80.10.10:FF:000024">
    <property type="entry name" value="Somatic embryogenesis receptor kinase 1"/>
    <property type="match status" value="1"/>
</dbReference>
<evidence type="ECO:0000256" key="4">
    <source>
        <dbReference type="ARBA" id="ARBA00022723"/>
    </source>
</evidence>
<evidence type="ECO:0000256" key="11">
    <source>
        <dbReference type="PROSITE-ProRule" id="PRU00357"/>
    </source>
</evidence>
<feature type="domain" description="B box-type" evidence="13">
    <location>
        <begin position="9"/>
        <end position="56"/>
    </location>
</feature>
<dbReference type="GO" id="GO:0006355">
    <property type="term" value="P:regulation of DNA-templated transcription"/>
    <property type="evidence" value="ECO:0007669"/>
    <property type="project" value="UniProtKB-ARBA"/>
</dbReference>
<comment type="subcellular location">
    <subcellularLocation>
        <location evidence="1 11">Nucleus</location>
    </subcellularLocation>
</comment>
<dbReference type="PROSITE" id="PS50119">
    <property type="entry name" value="ZF_BBOX"/>
    <property type="match status" value="2"/>
</dbReference>
<dbReference type="AlphaFoldDB" id="A0A540LMH0"/>
<feature type="domain" description="B box-type" evidence="13">
    <location>
        <begin position="52"/>
        <end position="99"/>
    </location>
</feature>
<dbReference type="PANTHER" id="PTHR31717">
    <property type="entry name" value="ZINC FINGER PROTEIN CONSTANS-LIKE 10"/>
    <property type="match status" value="1"/>
</dbReference>
<evidence type="ECO:0000256" key="7">
    <source>
        <dbReference type="ARBA" id="ARBA00022771"/>
    </source>
</evidence>
<dbReference type="Proteomes" id="UP000315295">
    <property type="component" value="Unassembled WGS sequence"/>
</dbReference>
<keyword evidence="7 10" id="KW-0863">Zinc-finger</keyword>
<accession>A0A540LMH0</accession>
<keyword evidence="3" id="KW-0433">Leucine-rich repeat</keyword>
<dbReference type="Pfam" id="PF06203">
    <property type="entry name" value="CCT"/>
    <property type="match status" value="1"/>
</dbReference>
<feature type="region of interest" description="Disordered" evidence="12">
    <location>
        <begin position="196"/>
        <end position="232"/>
    </location>
</feature>
<keyword evidence="9 11" id="KW-0539">Nucleus</keyword>
<evidence type="ECO:0000256" key="9">
    <source>
        <dbReference type="ARBA" id="ARBA00023242"/>
    </source>
</evidence>
<dbReference type="Pfam" id="PF00643">
    <property type="entry name" value="zf-B_box"/>
    <property type="match status" value="1"/>
</dbReference>
<comment type="similarity">
    <text evidence="2">Belongs to the CONSTANS family.</text>
</comment>
<dbReference type="Gene3D" id="3.80.10.10">
    <property type="entry name" value="Ribonuclease Inhibitor"/>
    <property type="match status" value="1"/>
</dbReference>
<evidence type="ECO:0000256" key="8">
    <source>
        <dbReference type="ARBA" id="ARBA00022833"/>
    </source>
</evidence>
<dbReference type="InterPro" id="IPR000315">
    <property type="entry name" value="Znf_B-box"/>
</dbReference>
<keyword evidence="4" id="KW-0479">Metal-binding</keyword>
<dbReference type="Pfam" id="PF23598">
    <property type="entry name" value="LRR_14"/>
    <property type="match status" value="1"/>
</dbReference>
<reference evidence="15 16" key="1">
    <citation type="journal article" date="2019" name="G3 (Bethesda)">
        <title>Sequencing of a Wild Apple (Malus baccata) Genome Unravels the Differences Between Cultivated and Wild Apple Species Regarding Disease Resistance and Cold Tolerance.</title>
        <authorList>
            <person name="Chen X."/>
        </authorList>
    </citation>
    <scope>NUCLEOTIDE SEQUENCE [LARGE SCALE GENOMIC DNA]</scope>
    <source>
        <strain evidence="16">cv. Shandingzi</strain>
        <tissue evidence="15">Leaves</tissue>
    </source>
</reference>
<feature type="domain" description="CCT" evidence="14">
    <location>
        <begin position="435"/>
        <end position="477"/>
    </location>
</feature>
<protein>
    <recommendedName>
        <fullName evidence="17">B box-type domain-containing protein</fullName>
    </recommendedName>
</protein>
<evidence type="ECO:0000256" key="6">
    <source>
        <dbReference type="ARBA" id="ARBA00022737"/>
    </source>
</evidence>
<dbReference type="GO" id="GO:0005634">
    <property type="term" value="C:nucleus"/>
    <property type="evidence" value="ECO:0007669"/>
    <property type="project" value="UniProtKB-SubCell"/>
</dbReference>
<dbReference type="SUPFAM" id="SSF52058">
    <property type="entry name" value="L domain-like"/>
    <property type="match status" value="1"/>
</dbReference>
<evidence type="ECO:0000259" key="14">
    <source>
        <dbReference type="PROSITE" id="PS51017"/>
    </source>
</evidence>
<organism evidence="15 16">
    <name type="scientific">Malus baccata</name>
    <name type="common">Siberian crab apple</name>
    <name type="synonym">Pyrus baccata</name>
    <dbReference type="NCBI Taxonomy" id="106549"/>
    <lineage>
        <taxon>Eukaryota</taxon>
        <taxon>Viridiplantae</taxon>
        <taxon>Streptophyta</taxon>
        <taxon>Embryophyta</taxon>
        <taxon>Tracheophyta</taxon>
        <taxon>Spermatophyta</taxon>
        <taxon>Magnoliopsida</taxon>
        <taxon>eudicotyledons</taxon>
        <taxon>Gunneridae</taxon>
        <taxon>Pentapetalae</taxon>
        <taxon>rosids</taxon>
        <taxon>fabids</taxon>
        <taxon>Rosales</taxon>
        <taxon>Rosaceae</taxon>
        <taxon>Amygdaloideae</taxon>
        <taxon>Maleae</taxon>
        <taxon>Malus</taxon>
    </lineage>
</organism>
<proteinExistence type="inferred from homology"/>
<dbReference type="InterPro" id="IPR049808">
    <property type="entry name" value="CONSTANS-like_Bbox1"/>
</dbReference>
<evidence type="ECO:0000313" key="16">
    <source>
        <dbReference type="Proteomes" id="UP000315295"/>
    </source>
</evidence>
<dbReference type="InterPro" id="IPR010402">
    <property type="entry name" value="CCT_domain"/>
</dbReference>
<dbReference type="GO" id="GO:0008270">
    <property type="term" value="F:zinc ion binding"/>
    <property type="evidence" value="ECO:0007669"/>
    <property type="project" value="UniProtKB-KW"/>
</dbReference>
<dbReference type="InterPro" id="IPR055414">
    <property type="entry name" value="LRR_R13L4/SHOC2-like"/>
</dbReference>
<name>A0A540LMH0_MALBA</name>
<dbReference type="PANTHER" id="PTHR31717:SF45">
    <property type="entry name" value="ZINC FINGER PROTEIN CONSTANS-LIKE 14-RELATED"/>
    <property type="match status" value="1"/>
</dbReference>
<evidence type="ECO:0000313" key="15">
    <source>
        <dbReference type="EMBL" id="TQD87686.1"/>
    </source>
</evidence>
<dbReference type="SMART" id="SM00336">
    <property type="entry name" value="BBOX"/>
    <property type="match status" value="2"/>
</dbReference>
<feature type="compositionally biased region" description="Polar residues" evidence="12">
    <location>
        <begin position="213"/>
        <end position="222"/>
    </location>
</feature>
<evidence type="ECO:0000256" key="5">
    <source>
        <dbReference type="ARBA" id="ARBA00022729"/>
    </source>
</evidence>